<proteinExistence type="predicted"/>
<evidence type="ECO:0000259" key="1">
    <source>
        <dbReference type="Pfam" id="PF06985"/>
    </source>
</evidence>
<comment type="caution">
    <text evidence="2">The sequence shown here is derived from an EMBL/GenBank/DDBJ whole genome shotgun (WGS) entry which is preliminary data.</text>
</comment>
<dbReference type="OrthoDB" id="3647238at2759"/>
<dbReference type="AlphaFoldDB" id="A0A1J9RME3"/>
<dbReference type="InterPro" id="IPR052895">
    <property type="entry name" value="HetReg/Transcr_Mod"/>
</dbReference>
<dbReference type="Proteomes" id="UP000183809">
    <property type="component" value="Unassembled WGS sequence"/>
</dbReference>
<protein>
    <submittedName>
        <fullName evidence="2">Ankyrin repeat and sam domain containing protein 6</fullName>
    </submittedName>
</protein>
<sequence length="593" mass="66335">MDYQYQPLNKFEKVIRVLFRCHGHSISRKEPLQCKVKHFSLLDTPPPRYAAISYSWGSSKSVERILLDGRSIEISASAAGVLRFAFNAEDESMPVWVDAVCINQFDKEEVGHQVGMMRDVYTKADHVLVWLGESDGETEAALQSINDIVTQCRQSTKDLRTLDETLWGGVGAARWYLYSDEALPDSCNWSALRAFFAAHWFTRLWPVQEVCLAKVAKCFRGKHSIQWNDIALAARWLYHRKYWKAVGSRLRGIDCAAEVFDNMRGVNGLYELLQICMYFDATDPRDKVYGLLGMIPPTSAQGQKILLEPDYKDASLKDVYAAAARCAISEGSLTVLKRATWMRPPLSWKPYNNLEIGDFPSWVPRLDWAWDPSQGSSSSINAFTGVSNGTRPLVAEEIGRPDILRIRGLPAQAVDIVCGSLTFDILQIRGELAKAIKNAWGVIRRHTGGRTTSELLMVFAATICAGQDANQGRIDHDQAFKAAFARFMLDHAGIHKADDPVLAECILESQDATSDEFTDAAFENSMNRCIFLSNEGRLGLGPLESQPGDLISVLFGSDVPMILRKHGPYWRCIGDAYVEGLMDVSLPDSSWKK</sequence>
<dbReference type="GeneID" id="31019211"/>
<evidence type="ECO:0000313" key="3">
    <source>
        <dbReference type="Proteomes" id="UP000183809"/>
    </source>
</evidence>
<reference evidence="2 3" key="1">
    <citation type="submission" date="2016-10" db="EMBL/GenBank/DDBJ databases">
        <title>Proteomics and genomics reveal pathogen-plant mechanisms compatible with a hemibiotrophic lifestyle of Diplodia corticola.</title>
        <authorList>
            <person name="Fernandes I."/>
            <person name="De Jonge R."/>
            <person name="Van De Peer Y."/>
            <person name="Devreese B."/>
            <person name="Alves A."/>
            <person name="Esteves A.C."/>
        </authorList>
    </citation>
    <scope>NUCLEOTIDE SEQUENCE [LARGE SCALE GENOMIC DNA]</scope>
    <source>
        <strain evidence="2 3">CBS 112549</strain>
    </source>
</reference>
<dbReference type="RefSeq" id="XP_020125939.1">
    <property type="nucleotide sequence ID" value="XM_020278949.1"/>
</dbReference>
<name>A0A1J9RME3_9PEZI</name>
<gene>
    <name evidence="2" type="ORF">BKCO1_7500034</name>
</gene>
<accession>A0A1J9RME3</accession>
<dbReference type="PANTHER" id="PTHR24148">
    <property type="entry name" value="ANKYRIN REPEAT DOMAIN-CONTAINING PROTEIN 39 HOMOLOG-RELATED"/>
    <property type="match status" value="1"/>
</dbReference>
<dbReference type="Pfam" id="PF26639">
    <property type="entry name" value="Het-6_barrel"/>
    <property type="match status" value="1"/>
</dbReference>
<dbReference type="Pfam" id="PF06985">
    <property type="entry name" value="HET"/>
    <property type="match status" value="1"/>
</dbReference>
<dbReference type="EMBL" id="MNUE01000075">
    <property type="protein sequence ID" value="OJD29679.1"/>
    <property type="molecule type" value="Genomic_DNA"/>
</dbReference>
<keyword evidence="3" id="KW-1185">Reference proteome</keyword>
<dbReference type="STRING" id="236234.A0A1J9RME3"/>
<dbReference type="InterPro" id="IPR010730">
    <property type="entry name" value="HET"/>
</dbReference>
<organism evidence="2 3">
    <name type="scientific">Diplodia corticola</name>
    <dbReference type="NCBI Taxonomy" id="236234"/>
    <lineage>
        <taxon>Eukaryota</taxon>
        <taxon>Fungi</taxon>
        <taxon>Dikarya</taxon>
        <taxon>Ascomycota</taxon>
        <taxon>Pezizomycotina</taxon>
        <taxon>Dothideomycetes</taxon>
        <taxon>Dothideomycetes incertae sedis</taxon>
        <taxon>Botryosphaeriales</taxon>
        <taxon>Botryosphaeriaceae</taxon>
        <taxon>Diplodia</taxon>
    </lineage>
</organism>
<evidence type="ECO:0000313" key="2">
    <source>
        <dbReference type="EMBL" id="OJD29679.1"/>
    </source>
</evidence>
<feature type="domain" description="Heterokaryon incompatibility" evidence="1">
    <location>
        <begin position="49"/>
        <end position="209"/>
    </location>
</feature>
<dbReference type="PANTHER" id="PTHR24148:SF64">
    <property type="entry name" value="HETEROKARYON INCOMPATIBILITY DOMAIN-CONTAINING PROTEIN"/>
    <property type="match status" value="1"/>
</dbReference>